<sequence>MMASLPTPHAAPACYASSACWPRGPRRPPAPPPARPQLRPSAPPPRLAARLRPLPRHPHAPPHAPRAAQSPGRPRPPTCVASRAARICSLHAPTAVVMVAAGSFPHCSGRKKMRGSKE</sequence>
<reference evidence="2" key="2">
    <citation type="submission" date="2017-06" db="EMBL/GenBank/DDBJ databases">
        <title>WGS assembly of Brachypodium distachyon.</title>
        <authorList>
            <consortium name="The International Brachypodium Initiative"/>
            <person name="Lucas S."/>
            <person name="Harmon-Smith M."/>
            <person name="Lail K."/>
            <person name="Tice H."/>
            <person name="Grimwood J."/>
            <person name="Bruce D."/>
            <person name="Barry K."/>
            <person name="Shu S."/>
            <person name="Lindquist E."/>
            <person name="Wang M."/>
            <person name="Pitluck S."/>
            <person name="Vogel J.P."/>
            <person name="Garvin D.F."/>
            <person name="Mockler T.C."/>
            <person name="Schmutz J."/>
            <person name="Rokhsar D."/>
            <person name="Bevan M.W."/>
        </authorList>
    </citation>
    <scope>NUCLEOTIDE SEQUENCE</scope>
    <source>
        <strain evidence="2">Bd21</strain>
    </source>
</reference>
<protein>
    <submittedName>
        <fullName evidence="2 3">Uncharacterized protein</fullName>
    </submittedName>
</protein>
<keyword evidence="4" id="KW-1185">Reference proteome</keyword>
<proteinExistence type="predicted"/>
<dbReference type="EnsemblPlants" id="PNT68646">
    <property type="protein sequence ID" value="PNT68646"/>
    <property type="gene ID" value="BRADI_3g43677v3"/>
</dbReference>
<accession>A0A2K2D2Y5</accession>
<evidence type="ECO:0000256" key="1">
    <source>
        <dbReference type="SAM" id="MobiDB-lite"/>
    </source>
</evidence>
<name>A0A2K2D2Y5_BRADI</name>
<feature type="compositionally biased region" description="Pro residues" evidence="1">
    <location>
        <begin position="27"/>
        <end position="46"/>
    </location>
</feature>
<dbReference type="Proteomes" id="UP000008810">
    <property type="component" value="Chromosome 3"/>
</dbReference>
<feature type="region of interest" description="Disordered" evidence="1">
    <location>
        <begin position="18"/>
        <end position="80"/>
    </location>
</feature>
<reference evidence="2 3" key="1">
    <citation type="journal article" date="2010" name="Nature">
        <title>Genome sequencing and analysis of the model grass Brachypodium distachyon.</title>
        <authorList>
            <consortium name="International Brachypodium Initiative"/>
        </authorList>
    </citation>
    <scope>NUCLEOTIDE SEQUENCE [LARGE SCALE GENOMIC DNA]</scope>
    <source>
        <strain evidence="2 3">Bd21</strain>
    </source>
</reference>
<dbReference type="InParanoid" id="A0A2K2D2Y5"/>
<dbReference type="EMBL" id="CM000882">
    <property type="protein sequence ID" value="PNT68646.1"/>
    <property type="molecule type" value="Genomic_DNA"/>
</dbReference>
<reference evidence="3" key="3">
    <citation type="submission" date="2018-08" db="UniProtKB">
        <authorList>
            <consortium name="EnsemblPlants"/>
        </authorList>
    </citation>
    <scope>IDENTIFICATION</scope>
    <source>
        <strain evidence="3">cv. Bd21</strain>
    </source>
</reference>
<evidence type="ECO:0000313" key="3">
    <source>
        <dbReference type="EnsemblPlants" id="PNT68646"/>
    </source>
</evidence>
<dbReference type="Gramene" id="PNT68646">
    <property type="protein sequence ID" value="PNT68646"/>
    <property type="gene ID" value="BRADI_3g43677v3"/>
</dbReference>
<gene>
    <name evidence="2" type="ORF">BRADI_3g43677v3</name>
</gene>
<evidence type="ECO:0000313" key="2">
    <source>
        <dbReference type="EMBL" id="PNT68646.1"/>
    </source>
</evidence>
<organism evidence="2">
    <name type="scientific">Brachypodium distachyon</name>
    <name type="common">Purple false brome</name>
    <name type="synonym">Trachynia distachya</name>
    <dbReference type="NCBI Taxonomy" id="15368"/>
    <lineage>
        <taxon>Eukaryota</taxon>
        <taxon>Viridiplantae</taxon>
        <taxon>Streptophyta</taxon>
        <taxon>Embryophyta</taxon>
        <taxon>Tracheophyta</taxon>
        <taxon>Spermatophyta</taxon>
        <taxon>Magnoliopsida</taxon>
        <taxon>Liliopsida</taxon>
        <taxon>Poales</taxon>
        <taxon>Poaceae</taxon>
        <taxon>BOP clade</taxon>
        <taxon>Pooideae</taxon>
        <taxon>Stipodae</taxon>
        <taxon>Brachypodieae</taxon>
        <taxon>Brachypodium</taxon>
    </lineage>
</organism>
<dbReference type="AlphaFoldDB" id="A0A2K2D2Y5"/>
<evidence type="ECO:0000313" key="4">
    <source>
        <dbReference type="Proteomes" id="UP000008810"/>
    </source>
</evidence>